<feature type="signal peptide" evidence="3">
    <location>
        <begin position="1"/>
        <end position="21"/>
    </location>
</feature>
<dbReference type="GO" id="GO:0005576">
    <property type="term" value="C:extracellular region"/>
    <property type="evidence" value="ECO:0007669"/>
    <property type="project" value="UniProtKB-SubCell"/>
</dbReference>
<keyword evidence="2" id="KW-0964">Secreted</keyword>
<evidence type="ECO:0000256" key="1">
    <source>
        <dbReference type="ARBA" id="ARBA00004613"/>
    </source>
</evidence>
<name>A0ABD2P2L3_9CUCU</name>
<dbReference type="EMBL" id="JABFTP020000165">
    <property type="protein sequence ID" value="KAL3284937.1"/>
    <property type="molecule type" value="Genomic_DNA"/>
</dbReference>
<gene>
    <name evidence="5" type="ORF">HHI36_019069</name>
</gene>
<protein>
    <recommendedName>
        <fullName evidence="4">Single domain-containing protein</fullName>
    </recommendedName>
</protein>
<feature type="chain" id="PRO_5044893260" description="Single domain-containing protein" evidence="3">
    <location>
        <begin position="22"/>
        <end position="95"/>
    </location>
</feature>
<comment type="subcellular location">
    <subcellularLocation>
        <location evidence="1">Secreted</location>
    </subcellularLocation>
</comment>
<evidence type="ECO:0000259" key="4">
    <source>
        <dbReference type="SMART" id="SM01318"/>
    </source>
</evidence>
<evidence type="ECO:0000313" key="5">
    <source>
        <dbReference type="EMBL" id="KAL3284937.1"/>
    </source>
</evidence>
<organism evidence="5 6">
    <name type="scientific">Cryptolaemus montrouzieri</name>
    <dbReference type="NCBI Taxonomy" id="559131"/>
    <lineage>
        <taxon>Eukaryota</taxon>
        <taxon>Metazoa</taxon>
        <taxon>Ecdysozoa</taxon>
        <taxon>Arthropoda</taxon>
        <taxon>Hexapoda</taxon>
        <taxon>Insecta</taxon>
        <taxon>Pterygota</taxon>
        <taxon>Neoptera</taxon>
        <taxon>Endopterygota</taxon>
        <taxon>Coleoptera</taxon>
        <taxon>Polyphaga</taxon>
        <taxon>Cucujiformia</taxon>
        <taxon>Coccinelloidea</taxon>
        <taxon>Coccinellidae</taxon>
        <taxon>Scymninae</taxon>
        <taxon>Scymnini</taxon>
        <taxon>Cryptolaemus</taxon>
    </lineage>
</organism>
<dbReference type="AlphaFoldDB" id="A0ABD2P2L3"/>
<sequence>MKYVVFITFFLALECILEIQGWVAISPRNEEKLKGHPNHEAICSSSGVVNIIGCGLVAVQLPCTVEEGDLSKPYPDCCYEIKCPSSTPSAGNNKI</sequence>
<dbReference type="SMART" id="SM01318">
    <property type="entry name" value="SVWC"/>
    <property type="match status" value="1"/>
</dbReference>
<proteinExistence type="predicted"/>
<dbReference type="InterPro" id="IPR029277">
    <property type="entry name" value="SVWC_dom"/>
</dbReference>
<accession>A0ABD2P2L3</accession>
<reference evidence="5 6" key="1">
    <citation type="journal article" date="2021" name="BMC Biol.">
        <title>Horizontally acquired antibacterial genes associated with adaptive radiation of ladybird beetles.</title>
        <authorList>
            <person name="Li H.S."/>
            <person name="Tang X.F."/>
            <person name="Huang Y.H."/>
            <person name="Xu Z.Y."/>
            <person name="Chen M.L."/>
            <person name="Du X.Y."/>
            <person name="Qiu B.Y."/>
            <person name="Chen P.T."/>
            <person name="Zhang W."/>
            <person name="Slipinski A."/>
            <person name="Escalona H.E."/>
            <person name="Waterhouse R.M."/>
            <person name="Zwick A."/>
            <person name="Pang H."/>
        </authorList>
    </citation>
    <scope>NUCLEOTIDE SEQUENCE [LARGE SCALE GENOMIC DNA]</scope>
    <source>
        <strain evidence="5">SYSU2018</strain>
    </source>
</reference>
<evidence type="ECO:0000256" key="2">
    <source>
        <dbReference type="ARBA" id="ARBA00022525"/>
    </source>
</evidence>
<evidence type="ECO:0000313" key="6">
    <source>
        <dbReference type="Proteomes" id="UP001516400"/>
    </source>
</evidence>
<dbReference type="Proteomes" id="UP001516400">
    <property type="component" value="Unassembled WGS sequence"/>
</dbReference>
<evidence type="ECO:0000256" key="3">
    <source>
        <dbReference type="SAM" id="SignalP"/>
    </source>
</evidence>
<keyword evidence="3" id="KW-0732">Signal</keyword>
<feature type="domain" description="Single" evidence="4">
    <location>
        <begin position="15"/>
        <end position="83"/>
    </location>
</feature>
<dbReference type="Pfam" id="PF15430">
    <property type="entry name" value="SVWC"/>
    <property type="match status" value="1"/>
</dbReference>
<keyword evidence="6" id="KW-1185">Reference proteome</keyword>
<comment type="caution">
    <text evidence="5">The sequence shown here is derived from an EMBL/GenBank/DDBJ whole genome shotgun (WGS) entry which is preliminary data.</text>
</comment>